<keyword evidence="2 6" id="KW-0436">Ligase</keyword>
<comment type="similarity">
    <text evidence="1">Belongs to the ATP-dependent AMP-binding enzyme family.</text>
</comment>
<dbReference type="PROSITE" id="PS00455">
    <property type="entry name" value="AMP_BINDING"/>
    <property type="match status" value="1"/>
</dbReference>
<feature type="domain" description="AMP-binding enzyme C-terminal" evidence="5">
    <location>
        <begin position="472"/>
        <end position="543"/>
    </location>
</feature>
<dbReference type="RefSeq" id="WP_202093926.1">
    <property type="nucleotide sequence ID" value="NZ_CP061035.1"/>
</dbReference>
<keyword evidence="3" id="KW-0812">Transmembrane</keyword>
<dbReference type="PANTHER" id="PTHR43201">
    <property type="entry name" value="ACYL-COA SYNTHETASE"/>
    <property type="match status" value="1"/>
</dbReference>
<evidence type="ECO:0000259" key="4">
    <source>
        <dbReference type="Pfam" id="PF00501"/>
    </source>
</evidence>
<evidence type="ECO:0000313" key="7">
    <source>
        <dbReference type="Proteomes" id="UP000595894"/>
    </source>
</evidence>
<evidence type="ECO:0000256" key="3">
    <source>
        <dbReference type="SAM" id="Phobius"/>
    </source>
</evidence>
<dbReference type="InterPro" id="IPR020845">
    <property type="entry name" value="AMP-binding_CS"/>
</dbReference>
<dbReference type="Gene3D" id="3.40.50.12780">
    <property type="entry name" value="N-terminal domain of ligase-like"/>
    <property type="match status" value="1"/>
</dbReference>
<accession>A0A974NUR6</accession>
<dbReference type="InterPro" id="IPR045851">
    <property type="entry name" value="AMP-bd_C_sf"/>
</dbReference>
<dbReference type="PANTHER" id="PTHR43201:SF5">
    <property type="entry name" value="MEDIUM-CHAIN ACYL-COA LIGASE ACSF2, MITOCHONDRIAL"/>
    <property type="match status" value="1"/>
</dbReference>
<evidence type="ECO:0000313" key="6">
    <source>
        <dbReference type="EMBL" id="QQV77449.1"/>
    </source>
</evidence>
<proteinExistence type="inferred from homology"/>
<reference evidence="7" key="1">
    <citation type="submission" date="2020-09" db="EMBL/GenBank/DDBJ databases">
        <title>Sphingomonas sp., a new species isolated from pork steak.</title>
        <authorList>
            <person name="Heidler von Heilborn D."/>
        </authorList>
    </citation>
    <scope>NUCLEOTIDE SEQUENCE [LARGE SCALE GENOMIC DNA]</scope>
</reference>
<dbReference type="GO" id="GO:0031956">
    <property type="term" value="F:medium-chain fatty acid-CoA ligase activity"/>
    <property type="evidence" value="ECO:0007669"/>
    <property type="project" value="TreeGrafter"/>
</dbReference>
<evidence type="ECO:0000256" key="1">
    <source>
        <dbReference type="ARBA" id="ARBA00006432"/>
    </source>
</evidence>
<keyword evidence="7" id="KW-1185">Reference proteome</keyword>
<protein>
    <submittedName>
        <fullName evidence="6">Acyl--CoA ligase</fullName>
    </submittedName>
</protein>
<gene>
    <name evidence="6" type="ORF">H5J25_01025</name>
</gene>
<dbReference type="Pfam" id="PF13193">
    <property type="entry name" value="AMP-binding_C"/>
    <property type="match status" value="1"/>
</dbReference>
<dbReference type="Proteomes" id="UP000595894">
    <property type="component" value="Chromosome"/>
</dbReference>
<dbReference type="EMBL" id="CP061035">
    <property type="protein sequence ID" value="QQV77449.1"/>
    <property type="molecule type" value="Genomic_DNA"/>
</dbReference>
<dbReference type="Gene3D" id="3.30.300.30">
    <property type="match status" value="1"/>
</dbReference>
<dbReference type="AlphaFoldDB" id="A0A974NUR6"/>
<keyword evidence="3" id="KW-1133">Transmembrane helix</keyword>
<dbReference type="SUPFAM" id="SSF56801">
    <property type="entry name" value="Acetyl-CoA synthetase-like"/>
    <property type="match status" value="1"/>
</dbReference>
<feature type="domain" description="AMP-dependent synthetase/ligase" evidence="4">
    <location>
        <begin position="47"/>
        <end position="421"/>
    </location>
</feature>
<dbReference type="InterPro" id="IPR000873">
    <property type="entry name" value="AMP-dep_synth/lig_dom"/>
</dbReference>
<dbReference type="Pfam" id="PF00501">
    <property type="entry name" value="AMP-binding"/>
    <property type="match status" value="1"/>
</dbReference>
<sequence length="576" mass="61580">MRTTLDRRMDDGLAALTGTQLTLGEVMLNGVTLPTIAVAPPALPHYFAHYVAQHREATFLVAGDERLTFGQVYDEAQKIAQALAGGGMAVGDRIGIAMRNSPSWIALYMGITMAGGIACLLNGWWQSSELADAIGDVGCSLVFADPPRAKRLAEIDGLQVRVIEIVDTLPLAQAIAPATQGAAGAALPELDGDANATILFTSGSTGQSKGALSDHRAVVQAVFNYLAQALVMLGISTEDGSPPTTQPATLLNVPLFHVTAEVPVFLQSFAMGRKLVLMPKWDAEEAMRLIEKEGVTYFVGVPLMSFEILTHPNRTKYDLSTVTDFAAGGAPRPVEHVRRIKTEMGGPKGGGAPLLGYGLTETNGIGCGNWRDNYLAKPNSTGRASAPLVDLAILDNAGRPVAQGERGEIGIRSVANFKEYWGRPDATAAAFTADRYFLTGDIGYLDEDGYLFIVDRKKDIIIRGGENISCQEVEAAIYENPRVAEVAVFALPDERFGEVPGAVVVYRPGEDMTPDELCAFLFAHIAAFKVPQRIWTSPNPLPRLGTEKIDRVALRNAYQALAAAEREAGAQGVLAS</sequence>
<keyword evidence="3" id="KW-0472">Membrane</keyword>
<organism evidence="6 7">
    <name type="scientific">Sphingomonas aliaeris</name>
    <dbReference type="NCBI Taxonomy" id="2759526"/>
    <lineage>
        <taxon>Bacteria</taxon>
        <taxon>Pseudomonadati</taxon>
        <taxon>Pseudomonadota</taxon>
        <taxon>Alphaproteobacteria</taxon>
        <taxon>Sphingomonadales</taxon>
        <taxon>Sphingomonadaceae</taxon>
        <taxon>Sphingomonas</taxon>
    </lineage>
</organism>
<name>A0A974NUR6_9SPHN</name>
<dbReference type="InterPro" id="IPR025110">
    <property type="entry name" value="AMP-bd_C"/>
</dbReference>
<dbReference type="GO" id="GO:0006631">
    <property type="term" value="P:fatty acid metabolic process"/>
    <property type="evidence" value="ECO:0007669"/>
    <property type="project" value="TreeGrafter"/>
</dbReference>
<evidence type="ECO:0000256" key="2">
    <source>
        <dbReference type="ARBA" id="ARBA00022598"/>
    </source>
</evidence>
<evidence type="ECO:0000259" key="5">
    <source>
        <dbReference type="Pfam" id="PF13193"/>
    </source>
</evidence>
<dbReference type="KEGG" id="sari:H5J25_01025"/>
<dbReference type="InterPro" id="IPR042099">
    <property type="entry name" value="ANL_N_sf"/>
</dbReference>
<feature type="transmembrane region" description="Helical" evidence="3">
    <location>
        <begin position="105"/>
        <end position="125"/>
    </location>
</feature>